<dbReference type="SUPFAM" id="SSF46785">
    <property type="entry name" value="Winged helix' DNA-binding domain"/>
    <property type="match status" value="1"/>
</dbReference>
<dbReference type="EMBL" id="CABVHU010000018">
    <property type="protein sequence ID" value="VVO37345.1"/>
    <property type="molecule type" value="Genomic_DNA"/>
</dbReference>
<protein>
    <recommendedName>
        <fullName evidence="5">HTH lysR-type domain-containing protein</fullName>
    </recommendedName>
</protein>
<dbReference type="InterPro" id="IPR005119">
    <property type="entry name" value="LysR_subst-bd"/>
</dbReference>
<dbReference type="RefSeq" id="WP_150800614.1">
    <property type="nucleotide sequence ID" value="NZ_CABVHU010000018.1"/>
</dbReference>
<reference evidence="6 7" key="1">
    <citation type="submission" date="2019-09" db="EMBL/GenBank/DDBJ databases">
        <authorList>
            <person name="Chandra G."/>
            <person name="Truman W A."/>
        </authorList>
    </citation>
    <scope>NUCLEOTIDE SEQUENCE [LARGE SCALE GENOMIC DNA]</scope>
    <source>
        <strain evidence="6">PS833</strain>
    </source>
</reference>
<comment type="similarity">
    <text evidence="1">Belongs to the LysR transcriptional regulatory family.</text>
</comment>
<evidence type="ECO:0000256" key="2">
    <source>
        <dbReference type="ARBA" id="ARBA00023015"/>
    </source>
</evidence>
<keyword evidence="4" id="KW-0804">Transcription</keyword>
<evidence type="ECO:0000313" key="6">
    <source>
        <dbReference type="EMBL" id="VVO37345.1"/>
    </source>
</evidence>
<dbReference type="GO" id="GO:0043565">
    <property type="term" value="F:sequence-specific DNA binding"/>
    <property type="evidence" value="ECO:0007669"/>
    <property type="project" value="TreeGrafter"/>
</dbReference>
<evidence type="ECO:0000256" key="4">
    <source>
        <dbReference type="ARBA" id="ARBA00023163"/>
    </source>
</evidence>
<dbReference type="OrthoDB" id="6624490at2"/>
<keyword evidence="3" id="KW-0238">DNA-binding</keyword>
<dbReference type="AlphaFoldDB" id="A0A5E7FDG1"/>
<dbReference type="PANTHER" id="PTHR30427">
    <property type="entry name" value="TRANSCRIPTIONAL ACTIVATOR PROTEIN LYSR"/>
    <property type="match status" value="1"/>
</dbReference>
<dbReference type="PANTHER" id="PTHR30427:SF1">
    <property type="entry name" value="TRANSCRIPTIONAL ACTIVATOR PROTEIN LYSR"/>
    <property type="match status" value="1"/>
</dbReference>
<feature type="domain" description="HTH lysR-type" evidence="5">
    <location>
        <begin position="1"/>
        <end position="58"/>
    </location>
</feature>
<dbReference type="InterPro" id="IPR000847">
    <property type="entry name" value="LysR_HTH_N"/>
</dbReference>
<organism evidence="6 7">
    <name type="scientific">Pseudomonas fluorescens</name>
    <dbReference type="NCBI Taxonomy" id="294"/>
    <lineage>
        <taxon>Bacteria</taxon>
        <taxon>Pseudomonadati</taxon>
        <taxon>Pseudomonadota</taxon>
        <taxon>Gammaproteobacteria</taxon>
        <taxon>Pseudomonadales</taxon>
        <taxon>Pseudomonadaceae</taxon>
        <taxon>Pseudomonas</taxon>
    </lineage>
</organism>
<dbReference type="GO" id="GO:0010628">
    <property type="term" value="P:positive regulation of gene expression"/>
    <property type="evidence" value="ECO:0007669"/>
    <property type="project" value="TreeGrafter"/>
</dbReference>
<sequence>MRLRHIEVFQAIRQAGSISGAAQLLHISQPAVTKTLQHAESQLGFALFLRVKGKLLVTPEALELEREVNKVTASVDGVRRLAQNLRHQPGQTLRIGATPALAFSLLPTLIGEWTRRYPGTSCELASLHSQELVQNLFMREIDIGLTLRYPDHPGLNVQPLAQSVLVALAPRDYWTPEQQALPLPVEELSDAPLIGLSHADPLFSQLGLHLNTFDPPPRMAIRVQTYSLASALVASGTGLAVVDPFTALSAPPERTAIRTLTPSWPVTLFAMTRANEPHPHILDSLSALLGEQARHLLASIRQ</sequence>
<accession>A0A5E7FDG1</accession>
<evidence type="ECO:0000313" key="7">
    <source>
        <dbReference type="Proteomes" id="UP000409037"/>
    </source>
</evidence>
<dbReference type="Gene3D" id="1.10.10.10">
    <property type="entry name" value="Winged helix-like DNA-binding domain superfamily/Winged helix DNA-binding domain"/>
    <property type="match status" value="1"/>
</dbReference>
<dbReference type="Pfam" id="PF03466">
    <property type="entry name" value="LysR_substrate"/>
    <property type="match status" value="1"/>
</dbReference>
<dbReference type="GO" id="GO:0009089">
    <property type="term" value="P:lysine biosynthetic process via diaminopimelate"/>
    <property type="evidence" value="ECO:0007669"/>
    <property type="project" value="TreeGrafter"/>
</dbReference>
<evidence type="ECO:0000256" key="3">
    <source>
        <dbReference type="ARBA" id="ARBA00023125"/>
    </source>
</evidence>
<gene>
    <name evidence="6" type="ORF">PS833_05489</name>
</gene>
<dbReference type="InterPro" id="IPR036390">
    <property type="entry name" value="WH_DNA-bd_sf"/>
</dbReference>
<dbReference type="Proteomes" id="UP000409037">
    <property type="component" value="Unassembled WGS sequence"/>
</dbReference>
<evidence type="ECO:0000259" key="5">
    <source>
        <dbReference type="PROSITE" id="PS50931"/>
    </source>
</evidence>
<proteinExistence type="inferred from homology"/>
<dbReference type="PROSITE" id="PS50931">
    <property type="entry name" value="HTH_LYSR"/>
    <property type="match status" value="1"/>
</dbReference>
<dbReference type="Pfam" id="PF00126">
    <property type="entry name" value="HTH_1"/>
    <property type="match status" value="1"/>
</dbReference>
<name>A0A5E7FDG1_PSEFL</name>
<dbReference type="Gene3D" id="3.40.190.10">
    <property type="entry name" value="Periplasmic binding protein-like II"/>
    <property type="match status" value="2"/>
</dbReference>
<evidence type="ECO:0000256" key="1">
    <source>
        <dbReference type="ARBA" id="ARBA00009437"/>
    </source>
</evidence>
<keyword evidence="2" id="KW-0805">Transcription regulation</keyword>
<dbReference type="PRINTS" id="PR00039">
    <property type="entry name" value="HTHLYSR"/>
</dbReference>
<dbReference type="InterPro" id="IPR036388">
    <property type="entry name" value="WH-like_DNA-bd_sf"/>
</dbReference>
<dbReference type="GO" id="GO:0003700">
    <property type="term" value="F:DNA-binding transcription factor activity"/>
    <property type="evidence" value="ECO:0007669"/>
    <property type="project" value="InterPro"/>
</dbReference>
<dbReference type="SUPFAM" id="SSF53850">
    <property type="entry name" value="Periplasmic binding protein-like II"/>
    <property type="match status" value="1"/>
</dbReference>